<evidence type="ECO:0000256" key="1">
    <source>
        <dbReference type="SAM" id="MobiDB-lite"/>
    </source>
</evidence>
<dbReference type="Proteomes" id="UP000018087">
    <property type="component" value="Unassembled WGS sequence"/>
</dbReference>
<accession>U7PS76</accession>
<dbReference type="HOGENOM" id="CLU_502646_0_0_1"/>
<evidence type="ECO:0000313" key="3">
    <source>
        <dbReference type="Proteomes" id="UP000018087"/>
    </source>
</evidence>
<proteinExistence type="predicted"/>
<organism evidence="2 3">
    <name type="scientific">Sporothrix schenckii (strain ATCC 58251 / de Perez 2211183)</name>
    <name type="common">Rose-picker's disease fungus</name>
    <dbReference type="NCBI Taxonomy" id="1391915"/>
    <lineage>
        <taxon>Eukaryota</taxon>
        <taxon>Fungi</taxon>
        <taxon>Dikarya</taxon>
        <taxon>Ascomycota</taxon>
        <taxon>Pezizomycotina</taxon>
        <taxon>Sordariomycetes</taxon>
        <taxon>Sordariomycetidae</taxon>
        <taxon>Ophiostomatales</taxon>
        <taxon>Ophiostomataceae</taxon>
        <taxon>Sporothrix</taxon>
    </lineage>
</organism>
<keyword evidence="3" id="KW-1185">Reference proteome</keyword>
<gene>
    <name evidence="2" type="ORF">HMPREF1624_05770</name>
</gene>
<sequence>MAEPVRRRPRRRTTEADADVNDAHNRVGGDPPAADAPNAPPSMTAASSSFFTVPTAVLSGVGLPPISGIVGRCIYNRVARHVREGPARQCLQCILTAKDGLLVHVWAVLQASVFRGHAATAAAPYLLAAVVLNHARRALFFGHPAAGYFVRPQPDDDWRLLLARPDVFVEDVVKAVERGAYLQAVAWKGVWDMLGAAMAIAATANDAAPHSLPLIQSKNKAVARTLVRRAKDVAATLFTVWLFSSIEYAVAQASATLAVGYAAWTMLRVPGKGGPDRLASILFDKSLRTQASILLFCWLQMVVYPVAGLAPLVARSVSRPLQRPGVLLALAFACVAMDTVVRYRSRLYIAIETSGLSWVVSNMSCFKVCYDDLSVDEIVTMVNDDDLPDTVLRRKCRICAHVHMRVDRLRACFWEKTQKAIDCARRLVGKKALPHDMPSHGHGVPASELFTPQMLVAGADELALTRVPTGMSTISVSSIQSLTPSRLAAAAAASGSSESDVLNDYLDAVWWTQPPRLTDVDHPLFSVNMVTYIQQMQKEGHF</sequence>
<feature type="region of interest" description="Disordered" evidence="1">
    <location>
        <begin position="1"/>
        <end position="41"/>
    </location>
</feature>
<dbReference type="EMBL" id="KI440847">
    <property type="protein sequence ID" value="ERS97599.1"/>
    <property type="molecule type" value="Genomic_DNA"/>
</dbReference>
<name>U7PS76_SPOS1</name>
<dbReference type="eggNOG" id="ENOG502R729">
    <property type="taxonomic scope" value="Eukaryota"/>
</dbReference>
<protein>
    <submittedName>
        <fullName evidence="2">Uncharacterized protein</fullName>
    </submittedName>
</protein>
<dbReference type="OrthoDB" id="5233297at2759"/>
<dbReference type="AlphaFoldDB" id="U7PS76"/>
<reference evidence="3" key="1">
    <citation type="journal article" date="2014" name="Genome Announc.">
        <title>Genome sequence of the pathogenic fungus Sporothrix schenckii (ATCC 58251).</title>
        <authorList>
            <person name="Cuomo C.A."/>
            <person name="Rodriguez-Del Valle N."/>
            <person name="Perez-Sanchez L."/>
            <person name="Abouelleil A."/>
            <person name="Goldberg J."/>
            <person name="Young S."/>
            <person name="Zeng Q."/>
            <person name="Birren B.W."/>
        </authorList>
    </citation>
    <scope>NUCLEOTIDE SEQUENCE [LARGE SCALE GENOMIC DNA]</scope>
    <source>
        <strain evidence="3">ATCC 58251 / de Perez 2211183</strain>
    </source>
</reference>
<evidence type="ECO:0000313" key="2">
    <source>
        <dbReference type="EMBL" id="ERS97599.1"/>
    </source>
</evidence>